<keyword evidence="1" id="KW-0547">Nucleotide-binding</keyword>
<dbReference type="GeneID" id="93711554"/>
<dbReference type="EMBL" id="FOXX01000007">
    <property type="protein sequence ID" value="SFQ71397.1"/>
    <property type="molecule type" value="Genomic_DNA"/>
</dbReference>
<dbReference type="InterPro" id="IPR026838">
    <property type="entry name" value="YheC/D"/>
</dbReference>
<dbReference type="PROSITE" id="PS50975">
    <property type="entry name" value="ATP_GRASP"/>
    <property type="match status" value="1"/>
</dbReference>
<dbReference type="Proteomes" id="UP000182762">
    <property type="component" value="Unassembled WGS sequence"/>
</dbReference>
<dbReference type="Gene3D" id="3.30.470.20">
    <property type="entry name" value="ATP-grasp fold, B domain"/>
    <property type="match status" value="1"/>
</dbReference>
<reference evidence="3 4" key="1">
    <citation type="submission" date="2016-10" db="EMBL/GenBank/DDBJ databases">
        <authorList>
            <person name="Varghese N."/>
            <person name="Submissions S."/>
        </authorList>
    </citation>
    <scope>NUCLEOTIDE SEQUENCE [LARGE SCALE GENOMIC DNA]</scope>
    <source>
        <strain evidence="3 4">DSM 13796</strain>
    </source>
</reference>
<dbReference type="RefSeq" id="WP_061803230.1">
    <property type="nucleotide sequence ID" value="NZ_FOXX01000007.1"/>
</dbReference>
<organism evidence="3 4">
    <name type="scientific">Priestia endophytica DSM 13796</name>
    <dbReference type="NCBI Taxonomy" id="1121089"/>
    <lineage>
        <taxon>Bacteria</taxon>
        <taxon>Bacillati</taxon>
        <taxon>Bacillota</taxon>
        <taxon>Bacilli</taxon>
        <taxon>Bacillales</taxon>
        <taxon>Bacillaceae</taxon>
        <taxon>Priestia</taxon>
    </lineage>
</organism>
<proteinExistence type="predicted"/>
<keyword evidence="1" id="KW-0067">ATP-binding</keyword>
<name>A0A1I6AS58_9BACI</name>
<gene>
    <name evidence="3" type="ORF">SAMN02745910_02930</name>
</gene>
<keyword evidence="4" id="KW-1185">Reference proteome</keyword>
<dbReference type="SUPFAM" id="SSF56059">
    <property type="entry name" value="Glutathione synthetase ATP-binding domain-like"/>
    <property type="match status" value="1"/>
</dbReference>
<evidence type="ECO:0000313" key="4">
    <source>
        <dbReference type="Proteomes" id="UP000182762"/>
    </source>
</evidence>
<dbReference type="Pfam" id="PF14398">
    <property type="entry name" value="ATPgrasp_YheCD"/>
    <property type="match status" value="1"/>
</dbReference>
<evidence type="ECO:0000256" key="1">
    <source>
        <dbReference type="PROSITE-ProRule" id="PRU00409"/>
    </source>
</evidence>
<sequence length="357" mass="41546">MTSLGFITLSLQQEKDYAYKLAKRAHLHNITFYRFTPDSYSIEDKNVHGLRYDHLEQDFVEDVFPIPSYLYDRCFYKNDRSSMRAKRNMRMLKNQHDILFLGYGLPNKKEVFSALQQHQSLSFYIPYTTFPNTPTEVYERLKTDREIVLKPLCGSGGRGILFITLQEKIHVYTQDSGKVNVNSFSAHDEFISWLYGKLLTDSYLIQPYLNMQWSGSPSDIRLLVQKKNETWIESVRAIRKGKKGTLLTNLSQGGEISSFIDSLYLYDHKTRLSVQKALEDIVETLPKTLDYAFGPLFELGIDIAFTKDGRLFVIDINSKPGRKISSILQEKELEQIYDRPFAYICFLEQRKGVEQRA</sequence>
<dbReference type="InterPro" id="IPR011761">
    <property type="entry name" value="ATP-grasp"/>
</dbReference>
<accession>A0A1I6AS58</accession>
<evidence type="ECO:0000313" key="3">
    <source>
        <dbReference type="EMBL" id="SFQ71397.1"/>
    </source>
</evidence>
<feature type="domain" description="ATP-grasp" evidence="2">
    <location>
        <begin position="115"/>
        <end position="345"/>
    </location>
</feature>
<protein>
    <submittedName>
        <fullName evidence="3">YheC/D like ATP-grasp</fullName>
    </submittedName>
</protein>
<comment type="caution">
    <text evidence="3">The sequence shown here is derived from an EMBL/GenBank/DDBJ whole genome shotgun (WGS) entry which is preliminary data.</text>
</comment>
<evidence type="ECO:0000259" key="2">
    <source>
        <dbReference type="PROSITE" id="PS50975"/>
    </source>
</evidence>